<evidence type="ECO:0000313" key="2">
    <source>
        <dbReference type="EMBL" id="MBA1373104.1"/>
    </source>
</evidence>
<reference evidence="2 3" key="1">
    <citation type="journal article" date="1994" name="Int. J. Syst. Bacteriol.">
        <title>Phylogenetic positions of novel aerobic, bacteriochlorophyll a-containing bacteria and description of Roseococcus thiosulfatophilus gen. nov., sp. nov., Erythromicrobium ramosum gen. nov., sp. nov., and Erythrobacter litoralis sp. nov.</title>
        <authorList>
            <person name="Yurkov V."/>
            <person name="Stackebrandt E."/>
            <person name="Holmes A."/>
            <person name="Fuerst J.A."/>
            <person name="Hugenholtz P."/>
            <person name="Golecki J."/>
            <person name="Gad'on N."/>
            <person name="Gorlenko V.M."/>
            <person name="Kompantseva E.I."/>
            <person name="Drews G."/>
        </authorList>
    </citation>
    <scope>NUCLEOTIDE SEQUENCE [LARGE SCALE GENOMIC DNA]</scope>
    <source>
        <strain evidence="2 3">KR-99</strain>
    </source>
</reference>
<dbReference type="Pfam" id="PF06347">
    <property type="entry name" value="SH3_4"/>
    <property type="match status" value="2"/>
</dbReference>
<evidence type="ECO:0000313" key="3">
    <source>
        <dbReference type="Proteomes" id="UP000589292"/>
    </source>
</evidence>
<sequence length="162" mass="18030">MRAPWFSGLILAGLAAVSLSAGHDAAIAQAEVEVPYWASVQKDEAFARAGPMATYQIEWVFRRKHLPVKVIKRYGAWRQIVDPSGWTGWMHSNMLSRKRTAIVTGSVIAIRSAPRDNARLLWRAEPGVVGELGDCEKGWCEFAVDKRAGWVRQDQIWGAGEP</sequence>
<protein>
    <recommendedName>
        <fullName evidence="4">SH3-like domain-containing protein</fullName>
    </recommendedName>
</protein>
<dbReference type="Gene3D" id="2.30.30.40">
    <property type="entry name" value="SH3 Domains"/>
    <property type="match status" value="2"/>
</dbReference>
<gene>
    <name evidence="2" type="ORF">FG486_02035</name>
</gene>
<dbReference type="Proteomes" id="UP000589292">
    <property type="component" value="Unassembled WGS sequence"/>
</dbReference>
<keyword evidence="3" id="KW-1185">Reference proteome</keyword>
<accession>A0A7V8U7L4</accession>
<feature type="signal peptide" evidence="1">
    <location>
        <begin position="1"/>
        <end position="21"/>
    </location>
</feature>
<comment type="caution">
    <text evidence="2">The sequence shown here is derived from an EMBL/GenBank/DDBJ whole genome shotgun (WGS) entry which is preliminary data.</text>
</comment>
<name>A0A7V8U7L4_9SPHN</name>
<dbReference type="RefSeq" id="WP_066283830.1">
    <property type="nucleotide sequence ID" value="NZ_BAAAGB010000002.1"/>
</dbReference>
<evidence type="ECO:0008006" key="4">
    <source>
        <dbReference type="Google" id="ProtNLM"/>
    </source>
</evidence>
<dbReference type="AlphaFoldDB" id="A0A7V8U7L4"/>
<dbReference type="InterPro" id="IPR010466">
    <property type="entry name" value="DUF1058"/>
</dbReference>
<dbReference type="EMBL" id="VDES01000001">
    <property type="protein sequence ID" value="MBA1373104.1"/>
    <property type="molecule type" value="Genomic_DNA"/>
</dbReference>
<proteinExistence type="predicted"/>
<organism evidence="2 3">
    <name type="scientific">Sphingomonas ursincola</name>
    <dbReference type="NCBI Taxonomy" id="56361"/>
    <lineage>
        <taxon>Bacteria</taxon>
        <taxon>Pseudomonadati</taxon>
        <taxon>Pseudomonadota</taxon>
        <taxon>Alphaproteobacteria</taxon>
        <taxon>Sphingomonadales</taxon>
        <taxon>Sphingomonadaceae</taxon>
        <taxon>Sphingomonas</taxon>
    </lineage>
</organism>
<evidence type="ECO:0000256" key="1">
    <source>
        <dbReference type="SAM" id="SignalP"/>
    </source>
</evidence>
<feature type="chain" id="PRO_5030509456" description="SH3-like domain-containing protein" evidence="1">
    <location>
        <begin position="22"/>
        <end position="162"/>
    </location>
</feature>
<keyword evidence="1" id="KW-0732">Signal</keyword>